<dbReference type="Gene3D" id="3.30.420.10">
    <property type="entry name" value="Ribonuclease H-like superfamily/Ribonuclease H"/>
    <property type="match status" value="1"/>
</dbReference>
<dbReference type="EMBL" id="LRGB01002003">
    <property type="protein sequence ID" value="KZS09707.1"/>
    <property type="molecule type" value="Genomic_DNA"/>
</dbReference>
<evidence type="ECO:0000256" key="2">
    <source>
        <dbReference type="SAM" id="MobiDB-lite"/>
    </source>
</evidence>
<sequence>MEGSCIVTPSGSLLATTSLSTGHALLKTDLESIPVANLSPKTVWLEKGVTLGILEKHPEAKEMKETQGILTIDASVDKDSDAERKEFLKHLEGEIGENLTRKEKEDTVNILKQFIYCIALNEVDLGYSSAIEHNINAANANAQELEDHCFIGGAITSPSRSQDENEALVEKQKAFQSCTNKVLKIEKNYRRLCVPVDYREIIQQAYHDDVVSGHLGINRTLHKIFNRSFWPKMAFDKIRHVQKGEGVPNKSPGLLQCIKLEIPFQKAGINLPVELKAMPTGIANNVAECFVNQILLRHGAPEQIISDRGKCFTSDLTQAVANKLHTNHKTTSSCYPQAKGAMEKMNHRLASMLSIYGSSDQCDWDRTLQCSAETNYTRELRSDIGNRPREIRYCSRRSMKSFHEASLEWQSPQTSISDNTETTTQKDQQNESEQQEEAQDLPVSIDPQPQTKEEVTVPGEINGVPRRKNPATVRTDMEDPELNHFEYFFQLNETFEAMNKILLWLQQIADIFDISFSLLANWHLAPQIFSPAKFNKVIKTINGQLPRGWSISSDELWVAYRESTVSVAAMENSFRLFIHVPLFDHAQQ</sequence>
<organism evidence="4 5">
    <name type="scientific">Daphnia magna</name>
    <dbReference type="NCBI Taxonomy" id="35525"/>
    <lineage>
        <taxon>Eukaryota</taxon>
        <taxon>Metazoa</taxon>
        <taxon>Ecdysozoa</taxon>
        <taxon>Arthropoda</taxon>
        <taxon>Crustacea</taxon>
        <taxon>Branchiopoda</taxon>
        <taxon>Diplostraca</taxon>
        <taxon>Cladocera</taxon>
        <taxon>Anomopoda</taxon>
        <taxon>Daphniidae</taxon>
        <taxon>Daphnia</taxon>
    </lineage>
</organism>
<dbReference type="InterPro" id="IPR001584">
    <property type="entry name" value="Integrase_cat-core"/>
</dbReference>
<dbReference type="GO" id="GO:0003676">
    <property type="term" value="F:nucleic acid binding"/>
    <property type="evidence" value="ECO:0007669"/>
    <property type="project" value="InterPro"/>
</dbReference>
<keyword evidence="5" id="KW-1185">Reference proteome</keyword>
<dbReference type="PROSITE" id="PS50994">
    <property type="entry name" value="INTEGRASE"/>
    <property type="match status" value="1"/>
</dbReference>
<feature type="compositionally biased region" description="Polar residues" evidence="2">
    <location>
        <begin position="408"/>
        <end position="423"/>
    </location>
</feature>
<dbReference type="PANTHER" id="PTHR37984">
    <property type="entry name" value="PROTEIN CBG26694"/>
    <property type="match status" value="1"/>
</dbReference>
<name>A0A164SK65_9CRUS</name>
<feature type="domain" description="Integrase catalytic" evidence="3">
    <location>
        <begin position="283"/>
        <end position="396"/>
    </location>
</feature>
<dbReference type="Pfam" id="PF17921">
    <property type="entry name" value="Integrase_H2C2"/>
    <property type="match status" value="1"/>
</dbReference>
<feature type="region of interest" description="Disordered" evidence="2">
    <location>
        <begin position="404"/>
        <end position="474"/>
    </location>
</feature>
<accession>A0A164SK65</accession>
<dbReference type="SUPFAM" id="SSF53098">
    <property type="entry name" value="Ribonuclease H-like"/>
    <property type="match status" value="1"/>
</dbReference>
<dbReference type="InterPro" id="IPR050951">
    <property type="entry name" value="Retrovirus_Pol_polyprotein"/>
</dbReference>
<evidence type="ECO:0000313" key="5">
    <source>
        <dbReference type="Proteomes" id="UP000076858"/>
    </source>
</evidence>
<comment type="caution">
    <text evidence="4">The sequence shown here is derived from an EMBL/GenBank/DDBJ whole genome shotgun (WGS) entry which is preliminary data.</text>
</comment>
<gene>
    <name evidence="4" type="ORF">APZ42_026004</name>
</gene>
<dbReference type="GO" id="GO:0015074">
    <property type="term" value="P:DNA integration"/>
    <property type="evidence" value="ECO:0007669"/>
    <property type="project" value="InterPro"/>
</dbReference>
<evidence type="ECO:0000313" key="4">
    <source>
        <dbReference type="EMBL" id="KZS09707.1"/>
    </source>
</evidence>
<evidence type="ECO:0000259" key="3">
    <source>
        <dbReference type="PROSITE" id="PS50994"/>
    </source>
</evidence>
<proteinExistence type="predicted"/>
<reference evidence="4 5" key="1">
    <citation type="submission" date="2016-03" db="EMBL/GenBank/DDBJ databases">
        <title>EvidentialGene: Evidence-directed Construction of Genes on Genomes.</title>
        <authorList>
            <person name="Gilbert D.G."/>
            <person name="Choi J.-H."/>
            <person name="Mockaitis K."/>
            <person name="Colbourne J."/>
            <person name="Pfrender M."/>
        </authorList>
    </citation>
    <scope>NUCLEOTIDE SEQUENCE [LARGE SCALE GENOMIC DNA]</scope>
    <source>
        <strain evidence="4 5">Xinb3</strain>
        <tissue evidence="4">Complete organism</tissue>
    </source>
</reference>
<dbReference type="PANTHER" id="PTHR37984:SF15">
    <property type="entry name" value="INTEGRASE CATALYTIC DOMAIN-CONTAINING PROTEIN"/>
    <property type="match status" value="1"/>
</dbReference>
<dbReference type="InterPro" id="IPR036397">
    <property type="entry name" value="RNaseH_sf"/>
</dbReference>
<evidence type="ECO:0000256" key="1">
    <source>
        <dbReference type="ARBA" id="ARBA00012493"/>
    </source>
</evidence>
<dbReference type="GO" id="GO:0003964">
    <property type="term" value="F:RNA-directed DNA polymerase activity"/>
    <property type="evidence" value="ECO:0007669"/>
    <property type="project" value="UniProtKB-EC"/>
</dbReference>
<dbReference type="Proteomes" id="UP000076858">
    <property type="component" value="Unassembled WGS sequence"/>
</dbReference>
<dbReference type="EC" id="2.7.7.49" evidence="1"/>
<dbReference type="InterPro" id="IPR012337">
    <property type="entry name" value="RNaseH-like_sf"/>
</dbReference>
<dbReference type="Gene3D" id="1.10.340.70">
    <property type="match status" value="1"/>
</dbReference>
<dbReference type="AlphaFoldDB" id="A0A164SK65"/>
<dbReference type="InterPro" id="IPR041588">
    <property type="entry name" value="Integrase_H2C2"/>
</dbReference>
<protein>
    <recommendedName>
        <fullName evidence="1">RNA-directed DNA polymerase</fullName>
        <ecNumber evidence="1">2.7.7.49</ecNumber>
    </recommendedName>
</protein>